<proteinExistence type="predicted"/>
<gene>
    <name evidence="2" type="ORF">Q5H93_03790</name>
</gene>
<protein>
    <recommendedName>
        <fullName evidence="4">DUF4369 domain-containing protein</fullName>
    </recommendedName>
</protein>
<feature type="chain" id="PRO_5046038486" description="DUF4369 domain-containing protein" evidence="1">
    <location>
        <begin position="23"/>
        <end position="237"/>
    </location>
</feature>
<keyword evidence="1" id="KW-0732">Signal</keyword>
<sequence length="237" mass="27037">MTGKKGVLLLVALLALARTGTAQQLVGAWYCPTRGGLLEVAIDQLTIRGRLVTTDFRVIEESPPVFPVRRTLSFGSREMLLLQHTPDTVHFSALIAFDIVPGKAFRRAWNVPDTLRNTTLQLLAPYVATGGQLWGPRFYSARYLEKLQRLRPLESMTKQEFAQYFSAYTANYLRQAPVFDGQHYRYSLANYNFDMLTETLYEGGFNPLQTRATIEELFRRFAPSKKAFRKLQAMLES</sequence>
<reference evidence="2" key="1">
    <citation type="submission" date="2023-07" db="EMBL/GenBank/DDBJ databases">
        <authorList>
            <person name="Kim M.K."/>
        </authorList>
    </citation>
    <scope>NUCLEOTIDE SEQUENCE</scope>
    <source>
        <strain evidence="2">ASUV-10-1</strain>
    </source>
</reference>
<dbReference type="RefSeq" id="WP_305005155.1">
    <property type="nucleotide sequence ID" value="NZ_JAUQSY010000002.1"/>
</dbReference>
<evidence type="ECO:0000256" key="1">
    <source>
        <dbReference type="SAM" id="SignalP"/>
    </source>
</evidence>
<feature type="signal peptide" evidence="1">
    <location>
        <begin position="1"/>
        <end position="22"/>
    </location>
</feature>
<accession>A0ABT9B6R3</accession>
<organism evidence="2 3">
    <name type="scientific">Hymenobacter aranciens</name>
    <dbReference type="NCBI Taxonomy" id="3063996"/>
    <lineage>
        <taxon>Bacteria</taxon>
        <taxon>Pseudomonadati</taxon>
        <taxon>Bacteroidota</taxon>
        <taxon>Cytophagia</taxon>
        <taxon>Cytophagales</taxon>
        <taxon>Hymenobacteraceae</taxon>
        <taxon>Hymenobacter</taxon>
    </lineage>
</organism>
<name>A0ABT9B6R3_9BACT</name>
<dbReference type="EMBL" id="JAUQSY010000002">
    <property type="protein sequence ID" value="MDO7873842.1"/>
    <property type="molecule type" value="Genomic_DNA"/>
</dbReference>
<dbReference type="Proteomes" id="UP001176429">
    <property type="component" value="Unassembled WGS sequence"/>
</dbReference>
<evidence type="ECO:0000313" key="2">
    <source>
        <dbReference type="EMBL" id="MDO7873842.1"/>
    </source>
</evidence>
<keyword evidence="3" id="KW-1185">Reference proteome</keyword>
<evidence type="ECO:0008006" key="4">
    <source>
        <dbReference type="Google" id="ProtNLM"/>
    </source>
</evidence>
<evidence type="ECO:0000313" key="3">
    <source>
        <dbReference type="Proteomes" id="UP001176429"/>
    </source>
</evidence>
<comment type="caution">
    <text evidence="2">The sequence shown here is derived from an EMBL/GenBank/DDBJ whole genome shotgun (WGS) entry which is preliminary data.</text>
</comment>